<dbReference type="Pfam" id="PF14226">
    <property type="entry name" value="DIOX_N"/>
    <property type="match status" value="1"/>
</dbReference>
<evidence type="ECO:0000259" key="10">
    <source>
        <dbReference type="PROSITE" id="PS51471"/>
    </source>
</evidence>
<gene>
    <name evidence="11" type="ORF">SI8410_17021076</name>
</gene>
<evidence type="ECO:0000313" key="11">
    <source>
        <dbReference type="EMBL" id="CAA7410398.1"/>
    </source>
</evidence>
<evidence type="ECO:0000256" key="4">
    <source>
        <dbReference type="ARBA" id="ARBA00023002"/>
    </source>
</evidence>
<keyword evidence="5 9" id="KW-0408">Iron</keyword>
<dbReference type="PANTHER" id="PTHR47990">
    <property type="entry name" value="2-OXOGLUTARATE (2OG) AND FE(II)-DEPENDENT OXYGENASE SUPERFAMILY PROTEIN-RELATED"/>
    <property type="match status" value="1"/>
</dbReference>
<dbReference type="SUPFAM" id="SSF51197">
    <property type="entry name" value="Clavaminate synthase-like"/>
    <property type="match status" value="1"/>
</dbReference>
<dbReference type="InterPro" id="IPR026992">
    <property type="entry name" value="DIOX_N"/>
</dbReference>
<comment type="cofactor">
    <cofactor evidence="1">
        <name>L-ascorbate</name>
        <dbReference type="ChEBI" id="CHEBI:38290"/>
    </cofactor>
</comment>
<accession>A0A7I8LMB5</accession>
<dbReference type="EMBL" id="LR746280">
    <property type="protein sequence ID" value="CAA7410398.1"/>
    <property type="molecule type" value="Genomic_DNA"/>
</dbReference>
<keyword evidence="4 9" id="KW-0560">Oxidoreductase</keyword>
<evidence type="ECO:0000256" key="3">
    <source>
        <dbReference type="ARBA" id="ARBA00022964"/>
    </source>
</evidence>
<feature type="domain" description="Fe2OG dioxygenase" evidence="10">
    <location>
        <begin position="178"/>
        <end position="285"/>
    </location>
</feature>
<keyword evidence="2 9" id="KW-0479">Metal-binding</keyword>
<dbReference type="Proteomes" id="UP000663760">
    <property type="component" value="Chromosome 17"/>
</dbReference>
<name>A0A7I8LMB5_SPIIN</name>
<sequence length="338" mass="36923">MVVLQKPALERISLVNLHARQGVPLARIPVVDLLKPDATAMVRACEEMGFFKVTNHGIPAGVMTRLEAEALAFFSQPQRDKERAAGVACPVGYGNKKIGPNGDVGWLEYLLMQVNSGRDAAEPVSALLKENGAVSFCGALVEYVAAVRRLACRVLELLAEGLGLAQRNALSRLLVDEESDSMFRLNHYPPCPPMSGAPGFGLTGFGEHTDPQVISVLRSNNINGLQISLRDGSWVSVPADQSSFFVNVGDSLQVMTNGRFRSVRHRVLLGSSTEPRVSMIYFGGPPPGEKLAPLPVLMADGERSLYREFTWAEYKKAAYNTRLADNRLGLFELWRGAR</sequence>
<proteinExistence type="inferred from homology"/>
<evidence type="ECO:0000256" key="6">
    <source>
        <dbReference type="ARBA" id="ARBA00052204"/>
    </source>
</evidence>
<dbReference type="FunFam" id="2.60.120.330:FF:000014">
    <property type="entry name" value="Gibberellin 2-beta-dioxygenase 1"/>
    <property type="match status" value="1"/>
</dbReference>
<dbReference type="InterPro" id="IPR005123">
    <property type="entry name" value="Oxoglu/Fe-dep_dioxygenase_dom"/>
</dbReference>
<dbReference type="PRINTS" id="PR00682">
    <property type="entry name" value="IPNSYNTHASE"/>
</dbReference>
<dbReference type="GO" id="GO:0046872">
    <property type="term" value="F:metal ion binding"/>
    <property type="evidence" value="ECO:0007669"/>
    <property type="project" value="UniProtKB-KW"/>
</dbReference>
<dbReference type="InterPro" id="IPR044861">
    <property type="entry name" value="IPNS-like_FE2OG_OXY"/>
</dbReference>
<protein>
    <recommendedName>
        <fullName evidence="8">gibberellin 2beta-dioxygenase</fullName>
        <ecNumber evidence="8">1.14.11.13</ecNumber>
    </recommendedName>
</protein>
<dbReference type="Pfam" id="PF03171">
    <property type="entry name" value="2OG-FeII_Oxy"/>
    <property type="match status" value="1"/>
</dbReference>
<dbReference type="InterPro" id="IPR027443">
    <property type="entry name" value="IPNS-like_sf"/>
</dbReference>
<dbReference type="OrthoDB" id="288590at2759"/>
<dbReference type="Gene3D" id="2.60.120.330">
    <property type="entry name" value="B-lactam Antibiotic, Isopenicillin N Synthase, Chain"/>
    <property type="match status" value="1"/>
</dbReference>
<evidence type="ECO:0000256" key="7">
    <source>
        <dbReference type="ARBA" id="ARBA00061282"/>
    </source>
</evidence>
<dbReference type="PROSITE" id="PS51471">
    <property type="entry name" value="FE2OG_OXY"/>
    <property type="match status" value="1"/>
</dbReference>
<dbReference type="InterPro" id="IPR050231">
    <property type="entry name" value="Iron_ascorbate_oxido_reductase"/>
</dbReference>
<keyword evidence="3" id="KW-0223">Dioxygenase</keyword>
<dbReference type="EC" id="1.14.11.13" evidence="8"/>
<evidence type="ECO:0000256" key="2">
    <source>
        <dbReference type="ARBA" id="ARBA00022723"/>
    </source>
</evidence>
<dbReference type="GO" id="GO:0045543">
    <property type="term" value="F:gibberellin 2-beta-dioxygenase activity"/>
    <property type="evidence" value="ECO:0007669"/>
    <property type="project" value="UniProtKB-EC"/>
</dbReference>
<comment type="similarity">
    <text evidence="7">Belongs to the iron/ascorbate-dependent oxidoreductase family. GA2OX subfamily.</text>
</comment>
<evidence type="ECO:0000256" key="1">
    <source>
        <dbReference type="ARBA" id="ARBA00001961"/>
    </source>
</evidence>
<evidence type="ECO:0000256" key="8">
    <source>
        <dbReference type="ARBA" id="ARBA00066708"/>
    </source>
</evidence>
<comment type="catalytic activity">
    <reaction evidence="6">
        <text>gibberellin A1 + 2-oxoglutarate + O2 = gibberellin A8 + succinate + CO2</text>
        <dbReference type="Rhea" id="RHEA:15005"/>
        <dbReference type="ChEBI" id="CHEBI:15379"/>
        <dbReference type="ChEBI" id="CHEBI:16526"/>
        <dbReference type="ChEBI" id="CHEBI:16810"/>
        <dbReference type="ChEBI" id="CHEBI:30031"/>
        <dbReference type="ChEBI" id="CHEBI:58524"/>
        <dbReference type="ChEBI" id="CHEBI:58594"/>
        <dbReference type="EC" id="1.14.11.13"/>
    </reaction>
</comment>
<evidence type="ECO:0000256" key="9">
    <source>
        <dbReference type="RuleBase" id="RU003682"/>
    </source>
</evidence>
<keyword evidence="12" id="KW-1185">Reference proteome</keyword>
<evidence type="ECO:0000313" key="12">
    <source>
        <dbReference type="Proteomes" id="UP000663760"/>
    </source>
</evidence>
<reference evidence="11" key="1">
    <citation type="submission" date="2020-02" db="EMBL/GenBank/DDBJ databases">
        <authorList>
            <person name="Scholz U."/>
            <person name="Mascher M."/>
            <person name="Fiebig A."/>
        </authorList>
    </citation>
    <scope>NUCLEOTIDE SEQUENCE</scope>
</reference>
<organism evidence="11 12">
    <name type="scientific">Spirodela intermedia</name>
    <name type="common">Intermediate duckweed</name>
    <dbReference type="NCBI Taxonomy" id="51605"/>
    <lineage>
        <taxon>Eukaryota</taxon>
        <taxon>Viridiplantae</taxon>
        <taxon>Streptophyta</taxon>
        <taxon>Embryophyta</taxon>
        <taxon>Tracheophyta</taxon>
        <taxon>Spermatophyta</taxon>
        <taxon>Magnoliopsida</taxon>
        <taxon>Liliopsida</taxon>
        <taxon>Araceae</taxon>
        <taxon>Lemnoideae</taxon>
        <taxon>Spirodela</taxon>
    </lineage>
</organism>
<evidence type="ECO:0000256" key="5">
    <source>
        <dbReference type="ARBA" id="ARBA00023004"/>
    </source>
</evidence>
<dbReference type="AlphaFoldDB" id="A0A7I8LMB5"/>